<gene>
    <name evidence="1" type="ORF">HMN09_00802400</name>
</gene>
<accession>A0A8H6SU32</accession>
<dbReference type="AlphaFoldDB" id="A0A8H6SU32"/>
<proteinExistence type="predicted"/>
<dbReference type="OrthoDB" id="3057577at2759"/>
<reference evidence="1" key="1">
    <citation type="submission" date="2020-05" db="EMBL/GenBank/DDBJ databases">
        <title>Mycena genomes resolve the evolution of fungal bioluminescence.</title>
        <authorList>
            <person name="Tsai I.J."/>
        </authorList>
    </citation>
    <scope>NUCLEOTIDE SEQUENCE</scope>
    <source>
        <strain evidence="1">110903Hualien_Pintung</strain>
    </source>
</reference>
<organism evidence="1 2">
    <name type="scientific">Mycena chlorophos</name>
    <name type="common">Agaric fungus</name>
    <name type="synonym">Agaricus chlorophos</name>
    <dbReference type="NCBI Taxonomy" id="658473"/>
    <lineage>
        <taxon>Eukaryota</taxon>
        <taxon>Fungi</taxon>
        <taxon>Dikarya</taxon>
        <taxon>Basidiomycota</taxon>
        <taxon>Agaricomycotina</taxon>
        <taxon>Agaricomycetes</taxon>
        <taxon>Agaricomycetidae</taxon>
        <taxon>Agaricales</taxon>
        <taxon>Marasmiineae</taxon>
        <taxon>Mycenaceae</taxon>
        <taxon>Mycena</taxon>
    </lineage>
</organism>
<evidence type="ECO:0000313" key="1">
    <source>
        <dbReference type="EMBL" id="KAF7305496.1"/>
    </source>
</evidence>
<comment type="caution">
    <text evidence="1">The sequence shown here is derived from an EMBL/GenBank/DDBJ whole genome shotgun (WGS) entry which is preliminary data.</text>
</comment>
<name>A0A8H6SU32_MYCCL</name>
<dbReference type="EMBL" id="JACAZE010000010">
    <property type="protein sequence ID" value="KAF7305496.1"/>
    <property type="molecule type" value="Genomic_DNA"/>
</dbReference>
<evidence type="ECO:0008006" key="3">
    <source>
        <dbReference type="Google" id="ProtNLM"/>
    </source>
</evidence>
<evidence type="ECO:0000313" key="2">
    <source>
        <dbReference type="Proteomes" id="UP000613580"/>
    </source>
</evidence>
<sequence>MSIVPTQQYAPFVLRRSAPHWQSAQPTTTNRDCPSEGCKIPVDIILGSSDGKTFGAHTKNLEVFTEGFPPADLANRSDQPELEVVELPETSAILELFLKYTHNQRQPDLGKYPFAVVSGLAEAAEKYFAYSAMEVCRLQMRAQAQAHPMEVLMYASKHNYPDIRDAVAPFTLGLPLAKMRKELAPNLFIAWVQYREHYLHAIQTVLSSPPSPMAQHKGGFWTCEGWLAFHSALLAKLGGGTFTLNDVRAFPTLVEQLIPPHLKDCTPCARRAQSWAVSASRTLSAAVPSFESCM</sequence>
<keyword evidence="2" id="KW-1185">Reference proteome</keyword>
<dbReference type="Proteomes" id="UP000613580">
    <property type="component" value="Unassembled WGS sequence"/>
</dbReference>
<protein>
    <recommendedName>
        <fullName evidence="3">BTB domain-containing protein</fullName>
    </recommendedName>
</protein>